<dbReference type="GO" id="GO:0008270">
    <property type="term" value="F:zinc ion binding"/>
    <property type="evidence" value="ECO:0007669"/>
    <property type="project" value="UniProtKB-UniRule"/>
</dbReference>
<dbReference type="PANTHER" id="PTHR46018:SF2">
    <property type="entry name" value="ZINC PHOSPHODIESTERASE ELAC PROTEIN 1"/>
    <property type="match status" value="1"/>
</dbReference>
<accession>A0A1B1SAA5</accession>
<comment type="similarity">
    <text evidence="8">Belongs to the RNase Z family.</text>
</comment>
<keyword evidence="4 8" id="KW-0479">Metal-binding</keyword>
<dbReference type="STRING" id="1796646.A4V02_08220"/>
<feature type="binding site" evidence="8">
    <location>
        <position position="214"/>
    </location>
    <ligand>
        <name>Zn(2+)</name>
        <dbReference type="ChEBI" id="CHEBI:29105"/>
        <label>2</label>
        <note>catalytic</note>
    </ligand>
</feature>
<keyword evidence="3 8" id="KW-0540">Nuclease</keyword>
<dbReference type="KEGG" id="pary:A4V02_08220"/>
<proteinExistence type="inferred from homology"/>
<keyword evidence="10" id="KW-1185">Reference proteome</keyword>
<feature type="binding site" evidence="8">
    <location>
        <position position="65"/>
    </location>
    <ligand>
        <name>Zn(2+)</name>
        <dbReference type="ChEBI" id="CHEBI:29105"/>
        <label>1</label>
        <note>catalytic</note>
    </ligand>
</feature>
<accession>A0A1Z2XIF4</accession>
<evidence type="ECO:0000256" key="7">
    <source>
        <dbReference type="ARBA" id="ARBA00022833"/>
    </source>
</evidence>
<evidence type="ECO:0000256" key="6">
    <source>
        <dbReference type="ARBA" id="ARBA00022801"/>
    </source>
</evidence>
<comment type="cofactor">
    <cofactor evidence="8">
        <name>Zn(2+)</name>
        <dbReference type="ChEBI" id="CHEBI:29105"/>
    </cofactor>
    <text evidence="8">Binds 2 Zn(2+) ions.</text>
</comment>
<dbReference type="InterPro" id="IPR036866">
    <property type="entry name" value="RibonucZ/Hydroxyglut_hydro"/>
</dbReference>
<dbReference type="CDD" id="cd07717">
    <property type="entry name" value="RNaseZ_ZiPD-like_MBL-fold"/>
    <property type="match status" value="1"/>
</dbReference>
<dbReference type="GO" id="GO:0042781">
    <property type="term" value="F:3'-tRNA processing endoribonuclease activity"/>
    <property type="evidence" value="ECO:0007669"/>
    <property type="project" value="UniProtKB-UniRule"/>
</dbReference>
<feature type="binding site" evidence="8">
    <location>
        <position position="272"/>
    </location>
    <ligand>
        <name>Zn(2+)</name>
        <dbReference type="ChEBI" id="CHEBI:29105"/>
        <label>2</label>
        <note>catalytic</note>
    </ligand>
</feature>
<sequence length="306" mass="33963">MAQFQINYLGCGSATPTLRHLPSCQVIDFRNNLMMVDCGEGAQLSMRRARLKYSRLSHIFLSHLHGDHCLGLPGLLSTLALTGKEGGTITIHTFKEGAAIFRRIMDFFCRETPFDIQYDIIAPGTNDVIWESDALEVRAFPLIHRVPTTGFIFKEKPKLRHIIGDAVAFHQVPVREMQAIKAGADFVKPDGTVIANERLTRPADPSMSYAYCSDTVFSEAVARAVEGVDVLYHEATYLDAEHEKAHMRFHSTAAEAARVAQLAGVKRLVLGHFSKQYADEEGHLAEARAIFPDTIAANEGLRIDLL</sequence>
<dbReference type="EMBL" id="CP015402">
    <property type="protein sequence ID" value="ANU63715.1"/>
    <property type="molecule type" value="Genomic_DNA"/>
</dbReference>
<keyword evidence="7 8" id="KW-0862">Zinc</keyword>
<dbReference type="SUPFAM" id="SSF56281">
    <property type="entry name" value="Metallo-hydrolase/oxidoreductase"/>
    <property type="match status" value="1"/>
</dbReference>
<dbReference type="Proteomes" id="UP000186351">
    <property type="component" value="Chromosome"/>
</dbReference>
<feature type="binding site" evidence="8">
    <location>
        <position position="214"/>
    </location>
    <ligand>
        <name>Zn(2+)</name>
        <dbReference type="ChEBI" id="CHEBI:29105"/>
        <label>1</label>
        <note>catalytic</note>
    </ligand>
</feature>
<evidence type="ECO:0000256" key="8">
    <source>
        <dbReference type="HAMAP-Rule" id="MF_01818"/>
    </source>
</evidence>
<dbReference type="Gene3D" id="3.60.15.10">
    <property type="entry name" value="Ribonuclease Z/Hydroxyacylglutathione hydrolase-like"/>
    <property type="match status" value="1"/>
</dbReference>
<comment type="catalytic activity">
    <reaction evidence="8">
        <text>Endonucleolytic cleavage of RNA, removing extra 3' nucleotides from tRNA precursor, generating 3' termini of tRNAs. A 3'-hydroxy group is left at the tRNA terminus and a 5'-phosphoryl group is left at the trailer molecule.</text>
        <dbReference type="EC" id="3.1.26.11"/>
    </reaction>
</comment>
<dbReference type="PANTHER" id="PTHR46018">
    <property type="entry name" value="ZINC PHOSPHODIESTERASE ELAC PROTEIN 1"/>
    <property type="match status" value="1"/>
</dbReference>
<dbReference type="RefSeq" id="WP_068961020.1">
    <property type="nucleotide sequence ID" value="NZ_CAJTAP010000014.1"/>
</dbReference>
<keyword evidence="5 8" id="KW-0255">Endonuclease</keyword>
<evidence type="ECO:0000256" key="1">
    <source>
        <dbReference type="ARBA" id="ARBA00011738"/>
    </source>
</evidence>
<evidence type="ECO:0000256" key="4">
    <source>
        <dbReference type="ARBA" id="ARBA00022723"/>
    </source>
</evidence>
<evidence type="ECO:0000256" key="5">
    <source>
        <dbReference type="ARBA" id="ARBA00022759"/>
    </source>
</evidence>
<dbReference type="Pfam" id="PF23023">
    <property type="entry name" value="Anti-Pycsar_Apyc1"/>
    <property type="match status" value="1"/>
</dbReference>
<dbReference type="OrthoDB" id="9800940at2"/>
<keyword evidence="2 8" id="KW-0819">tRNA processing</keyword>
<protein>
    <recommendedName>
        <fullName evidence="8">Ribonuclease Z</fullName>
        <shortName evidence="8">RNase Z</shortName>
        <ecNumber evidence="8">3.1.26.11</ecNumber>
    </recommendedName>
    <alternativeName>
        <fullName evidence="8">tRNA 3 endonuclease</fullName>
    </alternativeName>
    <alternativeName>
        <fullName evidence="8">tRNase Z</fullName>
    </alternativeName>
</protein>
<dbReference type="HAMAP" id="MF_01818">
    <property type="entry name" value="RNase_Z_BN"/>
    <property type="match status" value="1"/>
</dbReference>
<evidence type="ECO:0000256" key="3">
    <source>
        <dbReference type="ARBA" id="ARBA00022722"/>
    </source>
</evidence>
<evidence type="ECO:0000256" key="2">
    <source>
        <dbReference type="ARBA" id="ARBA00022694"/>
    </source>
</evidence>
<reference evidence="10" key="1">
    <citation type="submission" date="2016-04" db="EMBL/GenBank/DDBJ databases">
        <title>Complete Genome Sequences of Twelve Strains of a Stable Defined Moderately Diverse Mouse Microbiota 2 (sDMDMm2).</title>
        <authorList>
            <person name="Uchimura Y."/>
            <person name="Wyss M."/>
            <person name="Brugiroux S."/>
            <person name="Limenitakis J.P."/>
            <person name="Stecher B."/>
            <person name="McCoy K.D."/>
            <person name="Macpherson A.J."/>
        </authorList>
    </citation>
    <scope>NUCLEOTIDE SEQUENCE [LARGE SCALE GENOMIC DNA]</scope>
    <source>
        <strain evidence="10">YL27</strain>
    </source>
</reference>
<dbReference type="AlphaFoldDB" id="A0A1B1SAA5"/>
<feature type="binding site" evidence="8">
    <location>
        <position position="144"/>
    </location>
    <ligand>
        <name>Zn(2+)</name>
        <dbReference type="ChEBI" id="CHEBI:29105"/>
        <label>1</label>
        <note>catalytic</note>
    </ligand>
</feature>
<evidence type="ECO:0000313" key="9">
    <source>
        <dbReference type="EMBL" id="ANU63715.1"/>
    </source>
</evidence>
<gene>
    <name evidence="8" type="primary">rnz</name>
    <name evidence="9" type="ORF">A4V02_08220</name>
</gene>
<name>A0A1B1SAA5_9BACT</name>
<dbReference type="InterPro" id="IPR013471">
    <property type="entry name" value="RNase_Z/BN"/>
</dbReference>
<comment type="subunit">
    <text evidence="1 8">Homodimer.</text>
</comment>
<feature type="active site" description="Proton acceptor" evidence="8">
    <location>
        <position position="67"/>
    </location>
</feature>
<evidence type="ECO:0000313" key="10">
    <source>
        <dbReference type="Proteomes" id="UP000186351"/>
    </source>
</evidence>
<comment type="function">
    <text evidence="8">Zinc phosphodiesterase, which displays some tRNA 3'-processing endonuclease activity. Probably involved in tRNA maturation, by removing a 3'-trailer from precursor tRNA.</text>
</comment>
<dbReference type="EC" id="3.1.26.11" evidence="8"/>
<feature type="binding site" evidence="8">
    <location>
        <position position="67"/>
    </location>
    <ligand>
        <name>Zn(2+)</name>
        <dbReference type="ChEBI" id="CHEBI:29105"/>
        <label>2</label>
        <note>catalytic</note>
    </ligand>
</feature>
<dbReference type="NCBIfam" id="NF000801">
    <property type="entry name" value="PRK00055.1-3"/>
    <property type="match status" value="1"/>
</dbReference>
<keyword evidence="6 8" id="KW-0378">Hydrolase</keyword>
<dbReference type="GeneID" id="65536843"/>
<organism evidence="9 10">
    <name type="scientific">Muribaculum intestinale</name>
    <dbReference type="NCBI Taxonomy" id="1796646"/>
    <lineage>
        <taxon>Bacteria</taxon>
        <taxon>Pseudomonadati</taxon>
        <taxon>Bacteroidota</taxon>
        <taxon>Bacteroidia</taxon>
        <taxon>Bacteroidales</taxon>
        <taxon>Muribaculaceae</taxon>
        <taxon>Muribaculum</taxon>
    </lineage>
</organism>
<feature type="binding site" evidence="8">
    <location>
        <position position="68"/>
    </location>
    <ligand>
        <name>Zn(2+)</name>
        <dbReference type="ChEBI" id="CHEBI:29105"/>
        <label>2</label>
        <note>catalytic</note>
    </ligand>
</feature>
<feature type="binding site" evidence="8">
    <location>
        <position position="63"/>
    </location>
    <ligand>
        <name>Zn(2+)</name>
        <dbReference type="ChEBI" id="CHEBI:29105"/>
        <label>1</label>
        <note>catalytic</note>
    </ligand>
</feature>